<keyword evidence="2" id="KW-1185">Reference proteome</keyword>
<comment type="caution">
    <text evidence="1">The sequence shown here is derived from an EMBL/GenBank/DDBJ whole genome shotgun (WGS) entry which is preliminary data.</text>
</comment>
<dbReference type="AlphaFoldDB" id="A0A3M6TZ99"/>
<evidence type="ECO:0000313" key="1">
    <source>
        <dbReference type="EMBL" id="RMX46604.1"/>
    </source>
</evidence>
<name>A0A3M6TZ99_POCDA</name>
<dbReference type="Proteomes" id="UP000275408">
    <property type="component" value="Unassembled WGS sequence"/>
</dbReference>
<organism evidence="1 2">
    <name type="scientific">Pocillopora damicornis</name>
    <name type="common">Cauliflower coral</name>
    <name type="synonym">Millepora damicornis</name>
    <dbReference type="NCBI Taxonomy" id="46731"/>
    <lineage>
        <taxon>Eukaryota</taxon>
        <taxon>Metazoa</taxon>
        <taxon>Cnidaria</taxon>
        <taxon>Anthozoa</taxon>
        <taxon>Hexacorallia</taxon>
        <taxon>Scleractinia</taxon>
        <taxon>Astrocoeniina</taxon>
        <taxon>Pocilloporidae</taxon>
        <taxon>Pocillopora</taxon>
    </lineage>
</organism>
<reference evidence="1 2" key="1">
    <citation type="journal article" date="2018" name="Sci. Rep.">
        <title>Comparative analysis of the Pocillopora damicornis genome highlights role of immune system in coral evolution.</title>
        <authorList>
            <person name="Cunning R."/>
            <person name="Bay R.A."/>
            <person name="Gillette P."/>
            <person name="Baker A.C."/>
            <person name="Traylor-Knowles N."/>
        </authorList>
    </citation>
    <scope>NUCLEOTIDE SEQUENCE [LARGE SCALE GENOMIC DNA]</scope>
    <source>
        <strain evidence="1">RSMAS</strain>
        <tissue evidence="1">Whole animal</tissue>
    </source>
</reference>
<gene>
    <name evidence="1" type="ORF">pdam_00024174</name>
</gene>
<proteinExistence type="predicted"/>
<evidence type="ECO:0000313" key="2">
    <source>
        <dbReference type="Proteomes" id="UP000275408"/>
    </source>
</evidence>
<accession>A0A3M6TZ99</accession>
<protein>
    <submittedName>
        <fullName evidence="1">Uncharacterized protein</fullName>
    </submittedName>
</protein>
<sequence length="99" mass="11207">MKTSMPLQTVPFFCMSLLTSEAKMEELIVVYFIYIYVGSSEPLHIHGQPGGFVAIDWENSLPLSACVYHSMRKNTTHNITGDMLMSGMERSIESLFIQK</sequence>
<dbReference type="EMBL" id="RCHS01002643">
    <property type="protein sequence ID" value="RMX46604.1"/>
    <property type="molecule type" value="Genomic_DNA"/>
</dbReference>